<dbReference type="PANTHER" id="PTHR21021:SF16">
    <property type="entry name" value="TIP41-LIKE PROTEIN"/>
    <property type="match status" value="1"/>
</dbReference>
<feature type="compositionally biased region" description="Polar residues" evidence="2">
    <location>
        <begin position="80"/>
        <end position="93"/>
    </location>
</feature>
<dbReference type="GO" id="GO:0031929">
    <property type="term" value="P:TOR signaling"/>
    <property type="evidence" value="ECO:0007669"/>
    <property type="project" value="TreeGrafter"/>
</dbReference>
<feature type="region of interest" description="Disordered" evidence="2">
    <location>
        <begin position="80"/>
        <end position="119"/>
    </location>
</feature>
<gene>
    <name evidence="3" type="ORF">Cboi02_000150100</name>
</gene>
<dbReference type="PANTHER" id="PTHR21021">
    <property type="entry name" value="GAF/PUTATIVE CYTOSKELETAL PROTEIN"/>
    <property type="match status" value="1"/>
</dbReference>
<reference evidence="3" key="1">
    <citation type="submission" date="2023-04" db="EMBL/GenBank/DDBJ databases">
        <title>Candida boidinii NBRC 10035.</title>
        <authorList>
            <person name="Ichikawa N."/>
            <person name="Sato H."/>
            <person name="Tonouchi N."/>
        </authorList>
    </citation>
    <scope>NUCLEOTIDE SEQUENCE</scope>
    <source>
        <strain evidence="3">NBRC 10035</strain>
    </source>
</reference>
<dbReference type="GO" id="GO:0005829">
    <property type="term" value="C:cytosol"/>
    <property type="evidence" value="ECO:0007669"/>
    <property type="project" value="TreeGrafter"/>
</dbReference>
<dbReference type="InterPro" id="IPR007303">
    <property type="entry name" value="TIP41-like"/>
</dbReference>
<dbReference type="Proteomes" id="UP001165120">
    <property type="component" value="Unassembled WGS sequence"/>
</dbReference>
<dbReference type="AlphaFoldDB" id="A0A9W6W8H7"/>
<organism evidence="3 4">
    <name type="scientific">Candida boidinii</name>
    <name type="common">Yeast</name>
    <dbReference type="NCBI Taxonomy" id="5477"/>
    <lineage>
        <taxon>Eukaryota</taxon>
        <taxon>Fungi</taxon>
        <taxon>Dikarya</taxon>
        <taxon>Ascomycota</taxon>
        <taxon>Saccharomycotina</taxon>
        <taxon>Pichiomycetes</taxon>
        <taxon>Pichiales</taxon>
        <taxon>Pichiaceae</taxon>
        <taxon>Ogataea</taxon>
        <taxon>Ogataea/Candida clade</taxon>
    </lineage>
</organism>
<evidence type="ECO:0000313" key="3">
    <source>
        <dbReference type="EMBL" id="GME68238.1"/>
    </source>
</evidence>
<dbReference type="EMBL" id="BSXN01000360">
    <property type="protein sequence ID" value="GME68238.1"/>
    <property type="molecule type" value="Genomic_DNA"/>
</dbReference>
<evidence type="ECO:0000313" key="4">
    <source>
        <dbReference type="Proteomes" id="UP001165120"/>
    </source>
</evidence>
<evidence type="ECO:0000256" key="2">
    <source>
        <dbReference type="SAM" id="MobiDB-lite"/>
    </source>
</evidence>
<keyword evidence="4" id="KW-1185">Reference proteome</keyword>
<feature type="compositionally biased region" description="Low complexity" evidence="2">
    <location>
        <begin position="94"/>
        <end position="111"/>
    </location>
</feature>
<accession>A0A9W6W8H7</accession>
<sequence>MSGVDKSQDGDDLSIHIKEKITISKKLISDNSNDSDNEGKSEIKKSITAQKCNKKPVNIGIDSFQINAARELFQLTTSSRIPTQFRGTPSIKPQQQQQQSQTQLQSRSQSQKVDARTNNDAVINKDLKIKKQVDEQLQTRIPNIQVPAKSHKGKCKNPQCEHCGIVIIPSPSASYPISETPSISINNWEIYSNRNPILSSNEIEILEDELEFPVPEMIFGNNKIEVVYKVEDENTGDGGITGEEEKFRIVFNASDALRQVENHETIDPKKLLKVSYANEWLSTRKEKHQNTEDVVLDIYKPFDWTYSSEYKGTVKTGKFIRDDSKEIPLNKLRDTNEPILFFDDMVLYEDELADNGISSLSVKVRVMKNCLLILQKLFIRVDNVLLRVFDTRVYIDFEELVIIREFKKMEINYDDILKIVKREQGSSADPRSFLRDINWCSSKMPVISLEREYMELS</sequence>
<comment type="similarity">
    <text evidence="1">Belongs to the TIP41 family.</text>
</comment>
<evidence type="ECO:0000256" key="1">
    <source>
        <dbReference type="ARBA" id="ARBA00006658"/>
    </source>
</evidence>
<protein>
    <submittedName>
        <fullName evidence="3">Unnamed protein product</fullName>
    </submittedName>
</protein>
<name>A0A9W6W8H7_CANBO</name>
<dbReference type="Pfam" id="PF04176">
    <property type="entry name" value="TIP41"/>
    <property type="match status" value="1"/>
</dbReference>
<dbReference type="InterPro" id="IPR051330">
    <property type="entry name" value="Phosphatase_reg/MetRdx"/>
</dbReference>
<proteinExistence type="inferred from homology"/>
<comment type="caution">
    <text evidence="3">The sequence shown here is derived from an EMBL/GenBank/DDBJ whole genome shotgun (WGS) entry which is preliminary data.</text>
</comment>